<sequence>MTALSEPPVAESRIHFETDDALPLRKKPGRKPNPHVEEQKMRRKEQNREAQRHHRERKERYVLELERRIDELAAQVRSLGGEPIPERPELVESRPPPKKCIMRGSSRTKNEEDSEDDDEPAQNAYVKSKSVRGRAGSLSKSSPEGSSVADYYSSGSFQASQAWAEDQKLGLASRTSNGTLTSQADTLLLESMLASPHYLQYQVPDRTQMGFNPASLQTIVTNSNSPVNQQPSPLSSIFPGLSPISHPPHPTVQGTTSSPPQTTPNGLAGSALTIPVSDTPSTFNGLTATPSPFPVFMHFSEHILASNGISTAPILSDDPVFMEAMMRELLGENFDGGACAVQPQPQMQTQTQAEPEPVAAFCGRSVLGPDGKSTRFSRCLDSLPSPEVQEHLIALKKLGIVDVDELCEDLRAKARCRGNPLDWRNWRVPKGFYDKWVVLKGINGIPEDDF</sequence>
<comment type="subcellular location">
    <subcellularLocation>
        <location evidence="2">Cytoplasm</location>
    </subcellularLocation>
    <subcellularLocation>
        <location evidence="1">Nucleus</location>
    </subcellularLocation>
</comment>
<feature type="compositionally biased region" description="Low complexity" evidence="4">
    <location>
        <begin position="137"/>
        <end position="147"/>
    </location>
</feature>
<dbReference type="PROSITE" id="PS50217">
    <property type="entry name" value="BZIP"/>
    <property type="match status" value="1"/>
</dbReference>
<dbReference type="Proteomes" id="UP000070544">
    <property type="component" value="Unassembled WGS sequence"/>
</dbReference>
<feature type="compositionally biased region" description="Low complexity" evidence="4">
    <location>
        <begin position="251"/>
        <end position="264"/>
    </location>
</feature>
<dbReference type="SUPFAM" id="SSF57959">
    <property type="entry name" value="Leucine zipper domain"/>
    <property type="match status" value="1"/>
</dbReference>
<dbReference type="InterPro" id="IPR004827">
    <property type="entry name" value="bZIP"/>
</dbReference>
<accession>A0A139A951</accession>
<dbReference type="OrthoDB" id="2593073at2759"/>
<gene>
    <name evidence="6" type="ORF">M427DRAFT_58905</name>
</gene>
<keyword evidence="7" id="KW-1185">Reference proteome</keyword>
<feature type="domain" description="BZIP" evidence="5">
    <location>
        <begin position="37"/>
        <end position="79"/>
    </location>
</feature>
<organism evidence="6 7">
    <name type="scientific">Gonapodya prolifera (strain JEL478)</name>
    <name type="common">Monoblepharis prolifera</name>
    <dbReference type="NCBI Taxonomy" id="1344416"/>
    <lineage>
        <taxon>Eukaryota</taxon>
        <taxon>Fungi</taxon>
        <taxon>Fungi incertae sedis</taxon>
        <taxon>Chytridiomycota</taxon>
        <taxon>Chytridiomycota incertae sedis</taxon>
        <taxon>Monoblepharidomycetes</taxon>
        <taxon>Monoblepharidales</taxon>
        <taxon>Gonapodyaceae</taxon>
        <taxon>Gonapodya</taxon>
    </lineage>
</organism>
<evidence type="ECO:0000256" key="1">
    <source>
        <dbReference type="ARBA" id="ARBA00004123"/>
    </source>
</evidence>
<protein>
    <recommendedName>
        <fullName evidence="5">BZIP domain-containing protein</fullName>
    </recommendedName>
</protein>
<dbReference type="GO" id="GO:0001228">
    <property type="term" value="F:DNA-binding transcription activator activity, RNA polymerase II-specific"/>
    <property type="evidence" value="ECO:0007669"/>
    <property type="project" value="TreeGrafter"/>
</dbReference>
<proteinExistence type="predicted"/>
<evidence type="ECO:0000313" key="7">
    <source>
        <dbReference type="Proteomes" id="UP000070544"/>
    </source>
</evidence>
<evidence type="ECO:0000259" key="5">
    <source>
        <dbReference type="PROSITE" id="PS50217"/>
    </source>
</evidence>
<evidence type="ECO:0000256" key="3">
    <source>
        <dbReference type="ARBA" id="ARBA00023242"/>
    </source>
</evidence>
<keyword evidence="3" id="KW-0539">Nucleus</keyword>
<evidence type="ECO:0000313" key="6">
    <source>
        <dbReference type="EMBL" id="KXS13189.1"/>
    </source>
</evidence>
<evidence type="ECO:0000256" key="2">
    <source>
        <dbReference type="ARBA" id="ARBA00004496"/>
    </source>
</evidence>
<dbReference type="SUPFAM" id="SSF111430">
    <property type="entry name" value="YAP1 redox domain"/>
    <property type="match status" value="1"/>
</dbReference>
<dbReference type="AlphaFoldDB" id="A0A139A951"/>
<dbReference type="Gene3D" id="1.20.5.170">
    <property type="match status" value="1"/>
</dbReference>
<evidence type="ECO:0000256" key="4">
    <source>
        <dbReference type="SAM" id="MobiDB-lite"/>
    </source>
</evidence>
<dbReference type="GO" id="GO:0090575">
    <property type="term" value="C:RNA polymerase II transcription regulator complex"/>
    <property type="evidence" value="ECO:0007669"/>
    <property type="project" value="TreeGrafter"/>
</dbReference>
<reference evidence="6 7" key="1">
    <citation type="journal article" date="2015" name="Genome Biol. Evol.">
        <title>Phylogenomic analyses indicate that early fungi evolved digesting cell walls of algal ancestors of land plants.</title>
        <authorList>
            <person name="Chang Y."/>
            <person name="Wang S."/>
            <person name="Sekimoto S."/>
            <person name="Aerts A.L."/>
            <person name="Choi C."/>
            <person name="Clum A."/>
            <person name="LaButti K.M."/>
            <person name="Lindquist E.A."/>
            <person name="Yee Ngan C."/>
            <person name="Ohm R.A."/>
            <person name="Salamov A.A."/>
            <person name="Grigoriev I.V."/>
            <person name="Spatafora J.W."/>
            <person name="Berbee M.L."/>
        </authorList>
    </citation>
    <scope>NUCLEOTIDE SEQUENCE [LARGE SCALE GENOMIC DNA]</scope>
    <source>
        <strain evidence="6 7">JEL478</strain>
    </source>
</reference>
<dbReference type="InterPro" id="IPR046347">
    <property type="entry name" value="bZIP_sf"/>
</dbReference>
<feature type="compositionally biased region" description="Basic and acidic residues" evidence="4">
    <location>
        <begin position="34"/>
        <end position="50"/>
    </location>
</feature>
<dbReference type="Pfam" id="PF00170">
    <property type="entry name" value="bZIP_1"/>
    <property type="match status" value="1"/>
</dbReference>
<dbReference type="PANTHER" id="PTHR40621">
    <property type="entry name" value="TRANSCRIPTION FACTOR KAPC-RELATED"/>
    <property type="match status" value="1"/>
</dbReference>
<feature type="region of interest" description="Disordered" evidence="4">
    <location>
        <begin position="242"/>
        <end position="266"/>
    </location>
</feature>
<feature type="region of interest" description="Disordered" evidence="4">
    <location>
        <begin position="77"/>
        <end position="149"/>
    </location>
</feature>
<feature type="compositionally biased region" description="Basic residues" evidence="4">
    <location>
        <begin position="24"/>
        <end position="33"/>
    </location>
</feature>
<dbReference type="InterPro" id="IPR050936">
    <property type="entry name" value="AP-1-like"/>
</dbReference>
<dbReference type="GO" id="GO:0000976">
    <property type="term" value="F:transcription cis-regulatory region binding"/>
    <property type="evidence" value="ECO:0007669"/>
    <property type="project" value="InterPro"/>
</dbReference>
<dbReference type="InterPro" id="IPR023167">
    <property type="entry name" value="Yap1_redox_dom_sf"/>
</dbReference>
<feature type="region of interest" description="Disordered" evidence="4">
    <location>
        <begin position="1"/>
        <end position="60"/>
    </location>
</feature>
<name>A0A139A951_GONPJ</name>
<dbReference type="CDD" id="cd14688">
    <property type="entry name" value="bZIP_YAP"/>
    <property type="match status" value="1"/>
</dbReference>
<dbReference type="EMBL" id="KQ965781">
    <property type="protein sequence ID" value="KXS13189.1"/>
    <property type="molecule type" value="Genomic_DNA"/>
</dbReference>
<dbReference type="GO" id="GO:0005737">
    <property type="term" value="C:cytoplasm"/>
    <property type="evidence" value="ECO:0007669"/>
    <property type="project" value="UniProtKB-SubCell"/>
</dbReference>
<dbReference type="PANTHER" id="PTHR40621:SF6">
    <property type="entry name" value="AP-1-LIKE TRANSCRIPTION FACTOR YAP1-RELATED"/>
    <property type="match status" value="1"/>
</dbReference>